<sequence>MEFKIHLVLLATVLLAIIDFGYSMECYVCEKQDDNNGKCLNTIKTCNPEEDMCLSEIKWGTQPYWSQGAKKQYYISKRCATKKECERTKRNFMGTCTHIWYQDWQCAECCAGDRCNYYVITGSSANRASAIVIASVTAIVIFMSFPLRL</sequence>
<accession>A0A1B6GYW2</accession>
<dbReference type="EMBL" id="GECZ01002158">
    <property type="protein sequence ID" value="JAS67611.1"/>
    <property type="molecule type" value="Transcribed_RNA"/>
</dbReference>
<dbReference type="CDD" id="cd23599">
    <property type="entry name" value="TFP_LU_ECD_Cold"/>
    <property type="match status" value="1"/>
</dbReference>
<evidence type="ECO:0000313" key="5">
    <source>
        <dbReference type="EMBL" id="JAS67611.1"/>
    </source>
</evidence>
<name>A0A1B6GYW2_9HEMI</name>
<reference evidence="5" key="1">
    <citation type="submission" date="2015-11" db="EMBL/GenBank/DDBJ databases">
        <title>De novo transcriptome assembly of four potential Pierce s Disease insect vectors from Arizona vineyards.</title>
        <authorList>
            <person name="Tassone E.E."/>
        </authorList>
    </citation>
    <scope>NUCLEOTIDE SEQUENCE</scope>
</reference>
<feature type="signal peptide" evidence="4">
    <location>
        <begin position="1"/>
        <end position="23"/>
    </location>
</feature>
<dbReference type="Gene3D" id="2.10.60.10">
    <property type="entry name" value="CD59"/>
    <property type="match status" value="1"/>
</dbReference>
<keyword evidence="3" id="KW-0472">Membrane</keyword>
<keyword evidence="1 4" id="KW-0732">Signal</keyword>
<organism evidence="5">
    <name type="scientific">Cuerna arida</name>
    <dbReference type="NCBI Taxonomy" id="1464854"/>
    <lineage>
        <taxon>Eukaryota</taxon>
        <taxon>Metazoa</taxon>
        <taxon>Ecdysozoa</taxon>
        <taxon>Arthropoda</taxon>
        <taxon>Hexapoda</taxon>
        <taxon>Insecta</taxon>
        <taxon>Pterygota</taxon>
        <taxon>Neoptera</taxon>
        <taxon>Paraneoptera</taxon>
        <taxon>Hemiptera</taxon>
        <taxon>Auchenorrhyncha</taxon>
        <taxon>Membracoidea</taxon>
        <taxon>Cicadellidae</taxon>
        <taxon>Cicadellinae</taxon>
        <taxon>Proconiini</taxon>
        <taxon>Cuerna</taxon>
    </lineage>
</organism>
<feature type="chain" id="PRO_5008583931" description="UPAR/Ly6 domain-containing protein" evidence="4">
    <location>
        <begin position="24"/>
        <end position="149"/>
    </location>
</feature>
<evidence type="ECO:0000256" key="4">
    <source>
        <dbReference type="SAM" id="SignalP"/>
    </source>
</evidence>
<evidence type="ECO:0000256" key="1">
    <source>
        <dbReference type="ARBA" id="ARBA00022729"/>
    </source>
</evidence>
<evidence type="ECO:0000256" key="3">
    <source>
        <dbReference type="SAM" id="Phobius"/>
    </source>
</evidence>
<dbReference type="SUPFAM" id="SSF57302">
    <property type="entry name" value="Snake toxin-like"/>
    <property type="match status" value="1"/>
</dbReference>
<gene>
    <name evidence="5" type="ORF">g.29105</name>
</gene>
<feature type="transmembrane region" description="Helical" evidence="3">
    <location>
        <begin position="128"/>
        <end position="147"/>
    </location>
</feature>
<evidence type="ECO:0008006" key="6">
    <source>
        <dbReference type="Google" id="ProtNLM"/>
    </source>
</evidence>
<dbReference type="InterPro" id="IPR045860">
    <property type="entry name" value="Snake_toxin-like_sf"/>
</dbReference>
<dbReference type="AlphaFoldDB" id="A0A1B6GYW2"/>
<keyword evidence="3" id="KW-1133">Transmembrane helix</keyword>
<proteinExistence type="predicted"/>
<keyword evidence="3" id="KW-0812">Transmembrane</keyword>
<keyword evidence="2" id="KW-1015">Disulfide bond</keyword>
<dbReference type="PANTHER" id="PTHR10036">
    <property type="entry name" value="CD59 GLYCOPROTEIN"/>
    <property type="match status" value="1"/>
</dbReference>
<protein>
    <recommendedName>
        <fullName evidence="6">UPAR/Ly6 domain-containing protein</fullName>
    </recommendedName>
</protein>
<evidence type="ECO:0000256" key="2">
    <source>
        <dbReference type="ARBA" id="ARBA00023157"/>
    </source>
</evidence>